<keyword evidence="10" id="KW-0862">Zinc</keyword>
<gene>
    <name evidence="17" type="ORF">RJ640_027456</name>
</gene>
<keyword evidence="6" id="KW-0540">Nuclease</keyword>
<evidence type="ECO:0000256" key="6">
    <source>
        <dbReference type="ARBA" id="ARBA00022722"/>
    </source>
</evidence>
<comment type="cofactor">
    <cofactor evidence="2">
        <name>Mg(2+)</name>
        <dbReference type="ChEBI" id="CHEBI:18420"/>
    </cofactor>
</comment>
<feature type="compositionally biased region" description="Polar residues" evidence="14">
    <location>
        <begin position="817"/>
        <end position="826"/>
    </location>
</feature>
<protein>
    <recommendedName>
        <fullName evidence="4">ribonuclease P</fullName>
        <ecNumber evidence="4">3.1.26.5</ecNumber>
    </recommendedName>
</protein>
<evidence type="ECO:0000313" key="18">
    <source>
        <dbReference type="Proteomes" id="UP001187471"/>
    </source>
</evidence>
<dbReference type="FunFam" id="3.40.50.11980:FF:000002">
    <property type="entry name" value="Proteinaceous RNase P 2"/>
    <property type="match status" value="1"/>
</dbReference>
<evidence type="ECO:0000256" key="11">
    <source>
        <dbReference type="ARBA" id="ARBA00022842"/>
    </source>
</evidence>
<dbReference type="InterPro" id="IPR033443">
    <property type="entry name" value="PROP1-like_PPR_dom"/>
</dbReference>
<dbReference type="InterPro" id="IPR011990">
    <property type="entry name" value="TPR-like_helical_dom_sf"/>
</dbReference>
<dbReference type="AlphaFoldDB" id="A0AA88R634"/>
<dbReference type="GO" id="GO:0004526">
    <property type="term" value="F:ribonuclease P activity"/>
    <property type="evidence" value="ECO:0007669"/>
    <property type="project" value="UniProtKB-EC"/>
</dbReference>
<evidence type="ECO:0000256" key="12">
    <source>
        <dbReference type="ARBA" id="ARBA00023211"/>
    </source>
</evidence>
<dbReference type="EC" id="3.1.26.5" evidence="4"/>
<sequence>MAFFTFKPLQQNQLFSFTACKYPSSLHSFKFHCPFHILTSSPTNDTLKPTRISPFRVRAHVTTHLETKVSHLDQELSRNTDGRRASDEKYSGVSSFWPRDRSIDETSVSNNVSSVVEENLEKNHGNRVVKLKDRHARNRFGTERRKELGTRAASCRRNISNNKSEIRDVVSKKGDKRGKGYKKMKVDSPEARLRAGLDMCSKRGNVIDAIRLYDLAQIEGVKLGQYHYAVLLYLCSSAAAGAVQPAKSGSASRSLTTADILNEGSENFGDFKRLGRRNSNGSELDITGESGNMHDKLETANDSESTVDVKESQLPNAYVDLRTLDELIKYLNGNDDPLNKKHTNGDQENYGIEVGEDVKMYALQRGFEIYEKMILEKIQMNEATLTSVARMAMALGNGDMAFDVVKQMKELGINPRLRSYGPALSVFCYKGEVDKAFIVEEHMLEHGVCPEEPELEALLRASISAGRGEKVYSLLHKLRTSVRKVSPSTADLIEKWFKSKVASKVGKRKWDQKVVMEAVENGGGGWHGQGWLGKGKWTVSRTFVGPDGLCKCCGEKLVTIDLDPIETEKFAESVANIAKQREKNSSFEKFQKWLDYYGPFEAVVDGANVGLFSQRKFRPSKVNAIANGIRQMLPSKKWPLIVLHNRRIIGEKMDEPVNKALVDKWKNADALYATPTGSNDDWYWLYAAIKFKCLLVTNDEMRDHLFQILGNDFFPKWKERHQVRFSFSDLGPVFRMPPPCSVVIQESEKGHWHIPIASEHDSEEERTWLCITRVKSLVARQDVAISHEGSRLPGSKKGHSRSDSQTKAQAELLPSKKNPNIGSTRQEISRNSRKTRLPSVLADHRSILPQIEAAENFSNHVIDFQI</sequence>
<evidence type="ECO:0000259" key="16">
    <source>
        <dbReference type="Pfam" id="PF17177"/>
    </source>
</evidence>
<comment type="similarity">
    <text evidence="3">Belongs to the PPR family. P subfamily.</text>
</comment>
<feature type="domain" description="PRORP" evidence="15">
    <location>
        <begin position="546"/>
        <end position="770"/>
    </location>
</feature>
<feature type="domain" description="PROP1-like PPR" evidence="16">
    <location>
        <begin position="359"/>
        <end position="503"/>
    </location>
</feature>
<evidence type="ECO:0000256" key="5">
    <source>
        <dbReference type="ARBA" id="ARBA00022694"/>
    </source>
</evidence>
<feature type="region of interest" description="Disordered" evidence="14">
    <location>
        <begin position="271"/>
        <end position="307"/>
    </location>
</feature>
<dbReference type="InterPro" id="IPR031595">
    <property type="entry name" value="PRORP_C"/>
</dbReference>
<comment type="caution">
    <text evidence="17">The sequence shown here is derived from an EMBL/GenBank/DDBJ whole genome shotgun (WGS) entry which is preliminary data.</text>
</comment>
<dbReference type="PANTHER" id="PTHR13547">
    <property type="match status" value="1"/>
</dbReference>
<proteinExistence type="inferred from homology"/>
<evidence type="ECO:0000256" key="3">
    <source>
        <dbReference type="ARBA" id="ARBA00007626"/>
    </source>
</evidence>
<reference evidence="17" key="1">
    <citation type="submission" date="2022-12" db="EMBL/GenBank/DDBJ databases">
        <title>Draft genome assemblies for two species of Escallonia (Escalloniales).</title>
        <authorList>
            <person name="Chanderbali A."/>
            <person name="Dervinis C."/>
            <person name="Anghel I."/>
            <person name="Soltis D."/>
            <person name="Soltis P."/>
            <person name="Zapata F."/>
        </authorList>
    </citation>
    <scope>NUCLEOTIDE SEQUENCE</scope>
    <source>
        <strain evidence="17">UCBG92.1500</strain>
        <tissue evidence="17">Leaf</tissue>
    </source>
</reference>
<keyword evidence="7" id="KW-0479">Metal-binding</keyword>
<dbReference type="InterPro" id="IPR002885">
    <property type="entry name" value="PPR_rpt"/>
</dbReference>
<dbReference type="GO" id="GO:0046872">
    <property type="term" value="F:metal ion binding"/>
    <property type="evidence" value="ECO:0007669"/>
    <property type="project" value="UniProtKB-KW"/>
</dbReference>
<evidence type="ECO:0000256" key="13">
    <source>
        <dbReference type="PROSITE-ProRule" id="PRU00708"/>
    </source>
</evidence>
<dbReference type="Proteomes" id="UP001187471">
    <property type="component" value="Unassembled WGS sequence"/>
</dbReference>
<feature type="region of interest" description="Disordered" evidence="14">
    <location>
        <begin position="788"/>
        <end position="836"/>
    </location>
</feature>
<comment type="catalytic activity">
    <reaction evidence="1">
        <text>Endonucleolytic cleavage of RNA, removing 5'-extranucleotides from tRNA precursor.</text>
        <dbReference type="EC" id="3.1.26.5"/>
    </reaction>
</comment>
<keyword evidence="9" id="KW-0378">Hydrolase</keyword>
<keyword evidence="5" id="KW-0819">tRNA processing</keyword>
<dbReference type="Pfam" id="PF17177">
    <property type="entry name" value="PPR_long"/>
    <property type="match status" value="2"/>
</dbReference>
<organism evidence="17 18">
    <name type="scientific">Escallonia rubra</name>
    <dbReference type="NCBI Taxonomy" id="112253"/>
    <lineage>
        <taxon>Eukaryota</taxon>
        <taxon>Viridiplantae</taxon>
        <taxon>Streptophyta</taxon>
        <taxon>Embryophyta</taxon>
        <taxon>Tracheophyta</taxon>
        <taxon>Spermatophyta</taxon>
        <taxon>Magnoliopsida</taxon>
        <taxon>eudicotyledons</taxon>
        <taxon>Gunneridae</taxon>
        <taxon>Pentapetalae</taxon>
        <taxon>asterids</taxon>
        <taxon>campanulids</taxon>
        <taxon>Escalloniales</taxon>
        <taxon>Escalloniaceae</taxon>
        <taxon>Escallonia</taxon>
    </lineage>
</organism>
<evidence type="ECO:0000256" key="14">
    <source>
        <dbReference type="SAM" id="MobiDB-lite"/>
    </source>
</evidence>
<dbReference type="Gene3D" id="1.25.40.10">
    <property type="entry name" value="Tetratricopeptide repeat domain"/>
    <property type="match status" value="1"/>
</dbReference>
<evidence type="ECO:0000256" key="7">
    <source>
        <dbReference type="ARBA" id="ARBA00022723"/>
    </source>
</evidence>
<dbReference type="GO" id="GO:0001682">
    <property type="term" value="P:tRNA 5'-leader removal"/>
    <property type="evidence" value="ECO:0007669"/>
    <property type="project" value="TreeGrafter"/>
</dbReference>
<keyword evidence="18" id="KW-1185">Reference proteome</keyword>
<evidence type="ECO:0000256" key="4">
    <source>
        <dbReference type="ARBA" id="ARBA00012179"/>
    </source>
</evidence>
<accession>A0AA88R634</accession>
<name>A0AA88R634_9ASTE</name>
<feature type="domain" description="PROP1-like PPR" evidence="16">
    <location>
        <begin position="182"/>
        <end position="243"/>
    </location>
</feature>
<evidence type="ECO:0000256" key="1">
    <source>
        <dbReference type="ARBA" id="ARBA00000928"/>
    </source>
</evidence>
<evidence type="ECO:0000313" key="17">
    <source>
        <dbReference type="EMBL" id="KAK2970975.1"/>
    </source>
</evidence>
<dbReference type="Pfam" id="PF16953">
    <property type="entry name" value="PRORP"/>
    <property type="match status" value="1"/>
</dbReference>
<feature type="repeat" description="PPR" evidence="13">
    <location>
        <begin position="381"/>
        <end position="415"/>
    </location>
</feature>
<evidence type="ECO:0000256" key="10">
    <source>
        <dbReference type="ARBA" id="ARBA00022833"/>
    </source>
</evidence>
<keyword evidence="12" id="KW-0464">Manganese</keyword>
<keyword evidence="8" id="KW-0677">Repeat</keyword>
<dbReference type="FunFam" id="1.25.40.10:FF:000339">
    <property type="entry name" value="Proteinaceous RNase P 1, chloroplastic/mitochondrial"/>
    <property type="match status" value="1"/>
</dbReference>
<dbReference type="PROSITE" id="PS51257">
    <property type="entry name" value="PROKAR_LIPOPROTEIN"/>
    <property type="match status" value="1"/>
</dbReference>
<evidence type="ECO:0000256" key="2">
    <source>
        <dbReference type="ARBA" id="ARBA00001946"/>
    </source>
</evidence>
<dbReference type="PROSITE" id="PS51375">
    <property type="entry name" value="PPR"/>
    <property type="match status" value="1"/>
</dbReference>
<keyword evidence="11" id="KW-0460">Magnesium</keyword>
<dbReference type="Gene3D" id="3.40.50.11980">
    <property type="match status" value="1"/>
</dbReference>
<evidence type="ECO:0000256" key="8">
    <source>
        <dbReference type="ARBA" id="ARBA00022737"/>
    </source>
</evidence>
<dbReference type="EMBL" id="JAVXUO010002624">
    <property type="protein sequence ID" value="KAK2970975.1"/>
    <property type="molecule type" value="Genomic_DNA"/>
</dbReference>
<evidence type="ECO:0000259" key="15">
    <source>
        <dbReference type="Pfam" id="PF16953"/>
    </source>
</evidence>
<evidence type="ECO:0000256" key="9">
    <source>
        <dbReference type="ARBA" id="ARBA00022801"/>
    </source>
</evidence>
<dbReference type="PANTHER" id="PTHR13547:SF7">
    <property type="entry name" value="RIBONUCLEASE P"/>
    <property type="match status" value="1"/>
</dbReference>